<evidence type="ECO:0000313" key="1">
    <source>
        <dbReference type="EMBL" id="ABZ09106.1"/>
    </source>
</evidence>
<dbReference type="REBASE" id="25660">
    <property type="entry name" value="UcrHFORFHP"/>
</dbReference>
<organism evidence="1">
    <name type="scientific">uncultured marine crenarchaeote HF4000_APKG6D9</name>
    <dbReference type="NCBI Taxonomy" id="455597"/>
    <lineage>
        <taxon>Archaea</taxon>
        <taxon>Nitrososphaerota</taxon>
        <taxon>Nitrososphaeria</taxon>
        <taxon>Nitrosopumilales</taxon>
        <taxon>environmental samples</taxon>
    </lineage>
</organism>
<name>B3T947_9ARCH</name>
<accession>B3T947</accession>
<reference evidence="1" key="1">
    <citation type="journal article" date="2008" name="ISME J.">
        <title>Genomic patterns of recombination, clonal divergence and environment in marine microbial populations.</title>
        <authorList>
            <person name="Konstantinidis K.T."/>
            <person name="Delong E.F."/>
        </authorList>
    </citation>
    <scope>NUCLEOTIDE SEQUENCE</scope>
</reference>
<proteinExistence type="predicted"/>
<protein>
    <submittedName>
        <fullName evidence="1">Uncharacterized protein</fullName>
    </submittedName>
</protein>
<gene>
    <name evidence="1" type="ORF">ALOHA_HF4000APKG6D9ctg2g11</name>
</gene>
<dbReference type="EMBL" id="EU016644">
    <property type="protein sequence ID" value="ABZ09106.1"/>
    <property type="molecule type" value="Genomic_DNA"/>
</dbReference>
<dbReference type="AlphaFoldDB" id="B3T947"/>
<sequence>MSYEAQSKSMSRVIKSGAELEKLVKHILNAKGGNIKYDKNSSDTLQTDIVIPNTKNPKVIYSITHTDPDKPGHSNENKFQLKLGEIVFLKTHDPSIKCILVVGGTKDAWLQYVLEAFPYFFDEVIYLWGGDFKKRILNANNDQLKNCDFWNDEKKRRDSIVKNKNLDLVPFSQLRLGFYEKIIKKFLGVNSPEEIDHPILKQMASSAHQAFKESIGERGIFWNHLSEKRFDAIWQERNYYNPNEAVVENILSKHGFFFLGRTGKDVEISNLLHQFGLTRTRVGEDFVLFSKKHKKAVYIQCKASGGGKTHHGKNIMNRAKEQNGRSILYRCCLKNKKLISKPKNFFWIGILDGNWKLPQKSPLKYYNMLEIAGYDKLIGADSLVDSSFIPLEENELEKYLTNLDCYKEENIPKKVVEDLLKQFKMVPEIK</sequence>